<evidence type="ECO:0000313" key="3">
    <source>
        <dbReference type="Proteomes" id="UP000717328"/>
    </source>
</evidence>
<reference evidence="2" key="1">
    <citation type="submission" date="2021-02" db="EMBL/GenBank/DDBJ databases">
        <authorList>
            <person name="Nieuwenhuis M."/>
            <person name="Van De Peppel L.J.J."/>
        </authorList>
    </citation>
    <scope>NUCLEOTIDE SEQUENCE</scope>
    <source>
        <strain evidence="2">D49</strain>
    </source>
</reference>
<keyword evidence="3" id="KW-1185">Reference proteome</keyword>
<sequence length="98" mass="11094">MLTYGQDRQRLPEKQALMRKCCCETRERQPTEKVAQQIRDKEDTTTAKAATAVRRAAWAKKAQHKRDKEAGITQDADASDLEEQPDTAASIQDQSISF</sequence>
<evidence type="ECO:0000313" key="2">
    <source>
        <dbReference type="EMBL" id="KAG5649058.1"/>
    </source>
</evidence>
<protein>
    <submittedName>
        <fullName evidence="2">Uncharacterized protein</fullName>
    </submittedName>
</protein>
<feature type="compositionally biased region" description="Polar residues" evidence="1">
    <location>
        <begin position="87"/>
        <end position="98"/>
    </location>
</feature>
<proteinExistence type="predicted"/>
<comment type="caution">
    <text evidence="2">The sequence shown here is derived from an EMBL/GenBank/DDBJ whole genome shotgun (WGS) entry which is preliminary data.</text>
</comment>
<feature type="region of interest" description="Disordered" evidence="1">
    <location>
        <begin position="56"/>
        <end position="98"/>
    </location>
</feature>
<evidence type="ECO:0000256" key="1">
    <source>
        <dbReference type="SAM" id="MobiDB-lite"/>
    </source>
</evidence>
<reference evidence="2" key="2">
    <citation type="submission" date="2021-10" db="EMBL/GenBank/DDBJ databases">
        <title>Phylogenomics reveals ancestral predisposition of the termite-cultivated fungus Termitomyces towards a domesticated lifestyle.</title>
        <authorList>
            <person name="Auxier B."/>
            <person name="Grum-Grzhimaylo A."/>
            <person name="Cardenas M.E."/>
            <person name="Lodge J.D."/>
            <person name="Laessoe T."/>
            <person name="Pedersen O."/>
            <person name="Smith M.E."/>
            <person name="Kuyper T.W."/>
            <person name="Franco-Molano E.A."/>
            <person name="Baroni T.J."/>
            <person name="Aanen D.K."/>
        </authorList>
    </citation>
    <scope>NUCLEOTIDE SEQUENCE</scope>
    <source>
        <strain evidence="2">D49</strain>
    </source>
</reference>
<organism evidence="2 3">
    <name type="scientific">Sphagnurus paluster</name>
    <dbReference type="NCBI Taxonomy" id="117069"/>
    <lineage>
        <taxon>Eukaryota</taxon>
        <taxon>Fungi</taxon>
        <taxon>Dikarya</taxon>
        <taxon>Basidiomycota</taxon>
        <taxon>Agaricomycotina</taxon>
        <taxon>Agaricomycetes</taxon>
        <taxon>Agaricomycetidae</taxon>
        <taxon>Agaricales</taxon>
        <taxon>Tricholomatineae</taxon>
        <taxon>Lyophyllaceae</taxon>
        <taxon>Sphagnurus</taxon>
    </lineage>
</organism>
<accession>A0A9P7GFF4</accession>
<name>A0A9P7GFF4_9AGAR</name>
<gene>
    <name evidence="2" type="ORF">H0H81_006656</name>
</gene>
<dbReference type="EMBL" id="JABCKI010001733">
    <property type="protein sequence ID" value="KAG5649058.1"/>
    <property type="molecule type" value="Genomic_DNA"/>
</dbReference>
<dbReference type="Proteomes" id="UP000717328">
    <property type="component" value="Unassembled WGS sequence"/>
</dbReference>
<dbReference type="AlphaFoldDB" id="A0A9P7GFF4"/>